<keyword evidence="3" id="KW-1185">Reference proteome</keyword>
<dbReference type="EMBL" id="JADIKF010000040">
    <property type="protein sequence ID" value="MBM7131872.1"/>
    <property type="molecule type" value="Genomic_DNA"/>
</dbReference>
<organism evidence="2 3">
    <name type="scientific">Dyella mobilis</name>
    <dbReference type="NCBI Taxonomy" id="1849582"/>
    <lineage>
        <taxon>Bacteria</taxon>
        <taxon>Pseudomonadati</taxon>
        <taxon>Pseudomonadota</taxon>
        <taxon>Gammaproteobacteria</taxon>
        <taxon>Lysobacterales</taxon>
        <taxon>Rhodanobacteraceae</taxon>
        <taxon>Dyella</taxon>
    </lineage>
</organism>
<comment type="caution">
    <text evidence="2">The sequence shown here is derived from an EMBL/GenBank/DDBJ whole genome shotgun (WGS) entry which is preliminary data.</text>
</comment>
<feature type="domain" description="GAPS4 PD-(D/E)XK nuclease" evidence="1">
    <location>
        <begin position="1"/>
        <end position="161"/>
    </location>
</feature>
<dbReference type="Pfam" id="PF26115">
    <property type="entry name" value="PDDEXK_GAPS4"/>
    <property type="match status" value="1"/>
</dbReference>
<evidence type="ECO:0000313" key="3">
    <source>
        <dbReference type="Proteomes" id="UP001430193"/>
    </source>
</evidence>
<name>A0ABS2KL27_9GAMM</name>
<gene>
    <name evidence="2" type="ORF">ISS99_20290</name>
</gene>
<sequence length="336" mass="39236">MGGETINISTLASKVSSDIFKTFKWNIHPHKDENFACLKKSNHYPKDDSESGRTHPTDAVFHYHDPYLGKNIYLLSDLKSYSESSLRSNVPIRKAITSLANAVDCAKVSGEWKGRYVIEDIPHEIRGMLFIYNHDNQYDENFKRHLASTNLDNLNLRQGQIIHLFDPEKIVNSYTIAQDMAHLSFIGEMSNDYTFVYPDLVRWKRQGDIWDQSATIETLTSPYLIIKYRNNGDKKTSGYVIYYNRGGEYTEEFMYLIDTLSRFQILSERLPIKIRMTSPNEKKPYLNNFEKAKSRYLREWNLDEIRKNELDQISVESIQKVVPNYSAMKAGWRNEP</sequence>
<accession>A0ABS2KL27</accession>
<proteinExistence type="predicted"/>
<dbReference type="RefSeq" id="WP_204633419.1">
    <property type="nucleotide sequence ID" value="NZ_BSOC01000001.1"/>
</dbReference>
<dbReference type="Proteomes" id="UP001430193">
    <property type="component" value="Unassembled WGS sequence"/>
</dbReference>
<evidence type="ECO:0000313" key="2">
    <source>
        <dbReference type="EMBL" id="MBM7131872.1"/>
    </source>
</evidence>
<dbReference type="InterPro" id="IPR058873">
    <property type="entry name" value="PDDEXK_GAPS4"/>
</dbReference>
<evidence type="ECO:0000259" key="1">
    <source>
        <dbReference type="Pfam" id="PF26115"/>
    </source>
</evidence>
<reference evidence="2" key="1">
    <citation type="submission" date="2020-10" db="EMBL/GenBank/DDBJ databases">
        <title>Phylogeny of dyella-like bacteria.</title>
        <authorList>
            <person name="Fu J."/>
        </authorList>
    </citation>
    <scope>NUCLEOTIDE SEQUENCE</scope>
    <source>
        <strain evidence="2">DHON07</strain>
    </source>
</reference>
<protein>
    <recommendedName>
        <fullName evidence="1">GAPS4 PD-(D/E)XK nuclease domain-containing protein</fullName>
    </recommendedName>
</protein>